<reference evidence="2 3" key="1">
    <citation type="submission" date="2021-01" db="EMBL/GenBank/DDBJ databases">
        <title>Biogeographic distribution of Paracoccus.</title>
        <authorList>
            <person name="Hollensteiner J."/>
            <person name="Leineberger J."/>
            <person name="Brinkhoff T."/>
            <person name="Daniel R."/>
        </authorList>
    </citation>
    <scope>NUCLEOTIDE SEQUENCE [LARGE SCALE GENOMIC DNA]</scope>
    <source>
        <strain evidence="2 3">LMG25392</strain>
    </source>
</reference>
<accession>A0ABY7SV76</accession>
<evidence type="ECO:0000313" key="3">
    <source>
        <dbReference type="Proteomes" id="UP001218412"/>
    </source>
</evidence>
<evidence type="ECO:0000256" key="1">
    <source>
        <dbReference type="SAM" id="MobiDB-lite"/>
    </source>
</evidence>
<feature type="region of interest" description="Disordered" evidence="1">
    <location>
        <begin position="49"/>
        <end position="78"/>
    </location>
</feature>
<sequence length="78" mass="8912">MTRKSKPSPLFGQYFKAPETLQDRTTAAARLIIDEDRTRREELSAKLRKARLERDEQQAAEAEAEAPPKKRASRKKSG</sequence>
<gene>
    <name evidence="2" type="ORF">JHW45_14635</name>
</gene>
<dbReference type="EMBL" id="CP067134">
    <property type="protein sequence ID" value="WCR10287.1"/>
    <property type="molecule type" value="Genomic_DNA"/>
</dbReference>
<protein>
    <submittedName>
        <fullName evidence="2">Uncharacterized protein</fullName>
    </submittedName>
</protein>
<keyword evidence="3" id="KW-1185">Reference proteome</keyword>
<organism evidence="2 3">
    <name type="scientific">Paracoccus stylophorae</name>
    <dbReference type="NCBI Taxonomy" id="659350"/>
    <lineage>
        <taxon>Bacteria</taxon>
        <taxon>Pseudomonadati</taxon>
        <taxon>Pseudomonadota</taxon>
        <taxon>Alphaproteobacteria</taxon>
        <taxon>Rhodobacterales</taxon>
        <taxon>Paracoccaceae</taxon>
        <taxon>Paracoccus</taxon>
    </lineage>
</organism>
<dbReference type="Proteomes" id="UP001218412">
    <property type="component" value="Chromosome"/>
</dbReference>
<evidence type="ECO:0000313" key="2">
    <source>
        <dbReference type="EMBL" id="WCR10287.1"/>
    </source>
</evidence>
<dbReference type="RefSeq" id="WP_272858344.1">
    <property type="nucleotide sequence ID" value="NZ_CP067134.1"/>
</dbReference>
<name>A0ABY7SV76_9RHOB</name>
<feature type="compositionally biased region" description="Basic residues" evidence="1">
    <location>
        <begin position="69"/>
        <end position="78"/>
    </location>
</feature>
<proteinExistence type="predicted"/>